<keyword evidence="7 9" id="KW-0472">Membrane</keyword>
<evidence type="ECO:0000256" key="5">
    <source>
        <dbReference type="ARBA" id="ARBA00022692"/>
    </source>
</evidence>
<feature type="transmembrane region" description="Helical" evidence="9">
    <location>
        <begin position="146"/>
        <end position="167"/>
    </location>
</feature>
<evidence type="ECO:0000256" key="9">
    <source>
        <dbReference type="SAM" id="Phobius"/>
    </source>
</evidence>
<evidence type="ECO:0000256" key="1">
    <source>
        <dbReference type="ARBA" id="ARBA00004651"/>
    </source>
</evidence>
<evidence type="ECO:0000256" key="4">
    <source>
        <dbReference type="ARBA" id="ARBA00022475"/>
    </source>
</evidence>
<keyword evidence="3" id="KW-0813">Transport</keyword>
<evidence type="ECO:0000256" key="6">
    <source>
        <dbReference type="ARBA" id="ARBA00022989"/>
    </source>
</evidence>
<feature type="compositionally biased region" description="Pro residues" evidence="8">
    <location>
        <begin position="29"/>
        <end position="44"/>
    </location>
</feature>
<feature type="transmembrane region" description="Helical" evidence="9">
    <location>
        <begin position="116"/>
        <end position="134"/>
    </location>
</feature>
<protein>
    <submittedName>
        <fullName evidence="10">AI-2E family transporter</fullName>
    </submittedName>
</protein>
<evidence type="ECO:0000256" key="7">
    <source>
        <dbReference type="ARBA" id="ARBA00023136"/>
    </source>
</evidence>
<dbReference type="RefSeq" id="WP_344245187.1">
    <property type="nucleotide sequence ID" value="NZ_BAAAHH010000036.1"/>
</dbReference>
<organism evidence="10 11">
    <name type="scientific">Actinocorallia libanotica</name>
    <dbReference type="NCBI Taxonomy" id="46162"/>
    <lineage>
        <taxon>Bacteria</taxon>
        <taxon>Bacillati</taxon>
        <taxon>Actinomycetota</taxon>
        <taxon>Actinomycetes</taxon>
        <taxon>Streptosporangiales</taxon>
        <taxon>Thermomonosporaceae</taxon>
        <taxon>Actinocorallia</taxon>
    </lineage>
</organism>
<keyword evidence="6 9" id="KW-1133">Transmembrane helix</keyword>
<keyword evidence="5 9" id="KW-0812">Transmembrane</keyword>
<proteinExistence type="inferred from homology"/>
<sequence length="424" mass="45320">MQDNTPPPDAETSGPDVGKGRVETVPRPGGEPPVKPSVEPPIKPPADGGDEAPGHPDPITDLDQRRREAGVTEQLPFGPLGRPLGRFHPFSLGFTGALGVIVAWLLFQAVQSAQHVLLLIIVALFLAVGLNPAVERLVRVGLSRGKSVGVVFLGVLLLFTAFGWALVPPIVTEVSHFAKEIPGYITQLQNNRTIAEFDAKYKLLEKAQQKLLESDFQTSVADWTLNIGKGALSAIFNTFTVLILMLYFLASLPQIKMFFYRFTPRSRRARVALLGDEILDQIGNYVGGIFTVATISGISTYIFLVFAGVPYAAALALIVALTGLIPMVGATIGGVIVTIVGFLTGVPEGIACGVFFVLYQQVENYLISPRIMKRSVDVQPTVTIVAALVGGALMGVIGALLAIPTAAAIALIIREVLLPRQDAR</sequence>
<evidence type="ECO:0000256" key="3">
    <source>
        <dbReference type="ARBA" id="ARBA00022448"/>
    </source>
</evidence>
<dbReference type="InterPro" id="IPR002549">
    <property type="entry name" value="AI-2E-like"/>
</dbReference>
<dbReference type="Proteomes" id="UP001500665">
    <property type="component" value="Unassembled WGS sequence"/>
</dbReference>
<dbReference type="PANTHER" id="PTHR21716">
    <property type="entry name" value="TRANSMEMBRANE PROTEIN"/>
    <property type="match status" value="1"/>
</dbReference>
<accession>A0ABP4CD44</accession>
<feature type="region of interest" description="Disordered" evidence="8">
    <location>
        <begin position="1"/>
        <end position="62"/>
    </location>
</feature>
<feature type="transmembrane region" description="Helical" evidence="9">
    <location>
        <begin position="231"/>
        <end position="250"/>
    </location>
</feature>
<feature type="transmembrane region" description="Helical" evidence="9">
    <location>
        <begin position="382"/>
        <end position="413"/>
    </location>
</feature>
<comment type="caution">
    <text evidence="10">The sequence shown here is derived from an EMBL/GenBank/DDBJ whole genome shotgun (WGS) entry which is preliminary data.</text>
</comment>
<reference evidence="11" key="1">
    <citation type="journal article" date="2019" name="Int. J. Syst. Evol. Microbiol.">
        <title>The Global Catalogue of Microorganisms (GCM) 10K type strain sequencing project: providing services to taxonomists for standard genome sequencing and annotation.</title>
        <authorList>
            <consortium name="The Broad Institute Genomics Platform"/>
            <consortium name="The Broad Institute Genome Sequencing Center for Infectious Disease"/>
            <person name="Wu L."/>
            <person name="Ma J."/>
        </authorList>
    </citation>
    <scope>NUCLEOTIDE SEQUENCE [LARGE SCALE GENOMIC DNA]</scope>
    <source>
        <strain evidence="11">JCM 10696</strain>
    </source>
</reference>
<comment type="subcellular location">
    <subcellularLocation>
        <location evidence="1">Cell membrane</location>
        <topology evidence="1">Multi-pass membrane protein</topology>
    </subcellularLocation>
</comment>
<name>A0ABP4CD44_9ACTN</name>
<keyword evidence="4" id="KW-1003">Cell membrane</keyword>
<comment type="similarity">
    <text evidence="2">Belongs to the autoinducer-2 exporter (AI-2E) (TC 2.A.86) family.</text>
</comment>
<evidence type="ECO:0000256" key="2">
    <source>
        <dbReference type="ARBA" id="ARBA00009773"/>
    </source>
</evidence>
<dbReference type="EMBL" id="BAAAHH010000036">
    <property type="protein sequence ID" value="GAA0964973.1"/>
    <property type="molecule type" value="Genomic_DNA"/>
</dbReference>
<feature type="transmembrane region" description="Helical" evidence="9">
    <location>
        <begin position="301"/>
        <end position="325"/>
    </location>
</feature>
<feature type="transmembrane region" description="Helical" evidence="9">
    <location>
        <begin position="332"/>
        <end position="362"/>
    </location>
</feature>
<evidence type="ECO:0000256" key="8">
    <source>
        <dbReference type="SAM" id="MobiDB-lite"/>
    </source>
</evidence>
<dbReference type="Pfam" id="PF01594">
    <property type="entry name" value="AI-2E_transport"/>
    <property type="match status" value="1"/>
</dbReference>
<gene>
    <name evidence="10" type="ORF">GCM10009550_64080</name>
</gene>
<keyword evidence="11" id="KW-1185">Reference proteome</keyword>
<evidence type="ECO:0000313" key="11">
    <source>
        <dbReference type="Proteomes" id="UP001500665"/>
    </source>
</evidence>
<evidence type="ECO:0000313" key="10">
    <source>
        <dbReference type="EMBL" id="GAA0964973.1"/>
    </source>
</evidence>
<dbReference type="PANTHER" id="PTHR21716:SF53">
    <property type="entry name" value="PERMEASE PERM-RELATED"/>
    <property type="match status" value="1"/>
</dbReference>
<feature type="transmembrane region" description="Helical" evidence="9">
    <location>
        <begin position="90"/>
        <end position="110"/>
    </location>
</feature>